<comment type="caution">
    <text evidence="2">The sequence shown here is derived from an EMBL/GenBank/DDBJ whole genome shotgun (WGS) entry which is preliminary data.</text>
</comment>
<feature type="compositionally biased region" description="Low complexity" evidence="1">
    <location>
        <begin position="50"/>
        <end position="65"/>
    </location>
</feature>
<dbReference type="AlphaFoldDB" id="A0AAW0ARQ3"/>
<sequence>MINANGRWAWATGDGRGQQRGAWGVGSGRGQDDGLSSLQTFFASADSSLPTPAETHSSTTAASSPLFSSSGVDFSSEDFSSPRAHSSPPFLDDSDVATADLSQFELSKDETEQALGWQWRPSSTVWLDDGVSSEICDFPHGLPITSSTKVFHMERVTGLPSQLPTPREPTAFLVDVTAVTGLDPTMTVDAMLKDQDPHSWGGPTGSRAKVDAQLDGILFGRTEPQLTIDCRRGHPTCNGVFACESLAPEFVNVKRWELDPHSREQLVAAQLRTRELQDNTRTGQVLAYVKSLTPWICRAVDPATGQVCIGGRATLKKLLQPINGMHYILVCSNRDMFQCAAGHRSVRLPGHLEQDLLVKALTGQKIVEDEDQEDTCCKIYSARAGKKGRNRCPFNHVKDGCAFDAPIVHLPCKTNYLVFIPRENKYPDLARMCIIVPDSSAPHTHPVPPLCVRRFGLGATVAKVEKAASTKELLDGLTPSLYHPSLISRDTKQKLINDVKNEPENETLHQNQSIDTYIAKQRSRPDDQRYIWVCEHQGRRAIFGIKAGVLKYIHRVRTLDCDTTFKPVVGKIDIWEINGWLMAINQEVTLGRVWISNHDTLAFKFVWEELRALVKRLTNEPLTFAALHRGGKLLGKYQ</sequence>
<proteinExistence type="predicted"/>
<evidence type="ECO:0000313" key="3">
    <source>
        <dbReference type="Proteomes" id="UP001362999"/>
    </source>
</evidence>
<evidence type="ECO:0000256" key="1">
    <source>
        <dbReference type="SAM" id="MobiDB-lite"/>
    </source>
</evidence>
<evidence type="ECO:0000313" key="2">
    <source>
        <dbReference type="EMBL" id="KAK7014827.1"/>
    </source>
</evidence>
<keyword evidence="3" id="KW-1185">Reference proteome</keyword>
<feature type="compositionally biased region" description="Polar residues" evidence="1">
    <location>
        <begin position="34"/>
        <end position="49"/>
    </location>
</feature>
<feature type="region of interest" description="Disordered" evidence="1">
    <location>
        <begin position="1"/>
        <end position="67"/>
    </location>
</feature>
<dbReference type="EMBL" id="JAWWNJ010000055">
    <property type="protein sequence ID" value="KAK7014827.1"/>
    <property type="molecule type" value="Genomic_DNA"/>
</dbReference>
<gene>
    <name evidence="2" type="ORF">R3P38DRAFT_3321708</name>
</gene>
<accession>A0AAW0ARQ3</accession>
<feature type="compositionally biased region" description="Gly residues" evidence="1">
    <location>
        <begin position="14"/>
        <end position="29"/>
    </location>
</feature>
<organism evidence="2 3">
    <name type="scientific">Favolaschia claudopus</name>
    <dbReference type="NCBI Taxonomy" id="2862362"/>
    <lineage>
        <taxon>Eukaryota</taxon>
        <taxon>Fungi</taxon>
        <taxon>Dikarya</taxon>
        <taxon>Basidiomycota</taxon>
        <taxon>Agaricomycotina</taxon>
        <taxon>Agaricomycetes</taxon>
        <taxon>Agaricomycetidae</taxon>
        <taxon>Agaricales</taxon>
        <taxon>Marasmiineae</taxon>
        <taxon>Mycenaceae</taxon>
        <taxon>Favolaschia</taxon>
    </lineage>
</organism>
<protein>
    <submittedName>
        <fullName evidence="2">Uncharacterized protein</fullName>
    </submittedName>
</protein>
<dbReference type="Proteomes" id="UP001362999">
    <property type="component" value="Unassembled WGS sequence"/>
</dbReference>
<name>A0AAW0ARQ3_9AGAR</name>
<reference evidence="2 3" key="1">
    <citation type="journal article" date="2024" name="J Genomics">
        <title>Draft genome sequencing and assembly of Favolaschia claudopus CIRM-BRFM 2984 isolated from oak limbs.</title>
        <authorList>
            <person name="Navarro D."/>
            <person name="Drula E."/>
            <person name="Chaduli D."/>
            <person name="Cazenave R."/>
            <person name="Ahrendt S."/>
            <person name="Wang J."/>
            <person name="Lipzen A."/>
            <person name="Daum C."/>
            <person name="Barry K."/>
            <person name="Grigoriev I.V."/>
            <person name="Favel A."/>
            <person name="Rosso M.N."/>
            <person name="Martin F."/>
        </authorList>
    </citation>
    <scope>NUCLEOTIDE SEQUENCE [LARGE SCALE GENOMIC DNA]</scope>
    <source>
        <strain evidence="2 3">CIRM-BRFM 2984</strain>
    </source>
</reference>